<dbReference type="EC" id="3.1.-.-" evidence="7"/>
<evidence type="ECO:0000256" key="6">
    <source>
        <dbReference type="ARBA" id="ARBA00022833"/>
    </source>
</evidence>
<organism evidence="8 9">
    <name type="scientific">Candidatus Wolbachia massiliensis</name>
    <dbReference type="NCBI Taxonomy" id="1845000"/>
    <lineage>
        <taxon>Bacteria</taxon>
        <taxon>Pseudomonadati</taxon>
        <taxon>Pseudomonadota</taxon>
        <taxon>Alphaproteobacteria</taxon>
        <taxon>Rickettsiales</taxon>
        <taxon>Anaplasmataceae</taxon>
        <taxon>Wolbachieae</taxon>
        <taxon>Wolbachia</taxon>
    </lineage>
</organism>
<dbReference type="PROSITE" id="PS01306">
    <property type="entry name" value="UPF0054"/>
    <property type="match status" value="1"/>
</dbReference>
<evidence type="ECO:0000256" key="3">
    <source>
        <dbReference type="ARBA" id="ARBA00022723"/>
    </source>
</evidence>
<evidence type="ECO:0000256" key="4">
    <source>
        <dbReference type="ARBA" id="ARBA00022759"/>
    </source>
</evidence>
<keyword evidence="7" id="KW-0690">Ribosome biogenesis</keyword>
<dbReference type="AlphaFoldDB" id="A0A7M3U254"/>
<feature type="binding site" evidence="7">
    <location>
        <position position="113"/>
    </location>
    <ligand>
        <name>Zn(2+)</name>
        <dbReference type="ChEBI" id="CHEBI:29105"/>
        <note>catalytic</note>
    </ligand>
</feature>
<keyword evidence="4 7" id="KW-0255">Endonuclease</keyword>
<dbReference type="Pfam" id="PF02130">
    <property type="entry name" value="YbeY"/>
    <property type="match status" value="1"/>
</dbReference>
<dbReference type="HAMAP" id="MF_00009">
    <property type="entry name" value="Endoribonucl_YbeY"/>
    <property type="match status" value="1"/>
</dbReference>
<evidence type="ECO:0000313" key="9">
    <source>
        <dbReference type="Proteomes" id="UP000516514"/>
    </source>
</evidence>
<evidence type="ECO:0000256" key="5">
    <source>
        <dbReference type="ARBA" id="ARBA00022801"/>
    </source>
</evidence>
<dbReference type="GO" id="GO:0005737">
    <property type="term" value="C:cytoplasm"/>
    <property type="evidence" value="ECO:0007669"/>
    <property type="project" value="UniProtKB-SubCell"/>
</dbReference>
<comment type="cofactor">
    <cofactor evidence="7">
        <name>Zn(2+)</name>
        <dbReference type="ChEBI" id="CHEBI:29105"/>
    </cofactor>
    <text evidence="7">Binds 1 zinc ion.</text>
</comment>
<reference evidence="8 9" key="1">
    <citation type="submission" date="2020-09" db="EMBL/GenBank/DDBJ databases">
        <title>An Earliest Endosymbiont, Wolbachia massiliensis sp. nov., Strain PL13 From the Bed Bug (Cimex hemipterius), Type strain of a New supergroup T.</title>
        <authorList>
            <person name="Laidoudi Y."/>
            <person name="Levasseur A."/>
            <person name="Medkour H."/>
            <person name="Maaloum M."/>
            <person name="BenKhedher M."/>
            <person name="Sambou M."/>
            <person name="Bassene H."/>
            <person name="Davoust B."/>
            <person name="Fenollar F."/>
            <person name="Raoult D."/>
            <person name="Mediannikov O."/>
        </authorList>
    </citation>
    <scope>NUCLEOTIDE SEQUENCE [LARGE SCALE GENOMIC DNA]</scope>
    <source>
        <strain evidence="8 9">PL13</strain>
    </source>
</reference>
<comment type="function">
    <text evidence="7">Single strand-specific metallo-endoribonuclease involved in late-stage 70S ribosome quality control and in maturation of the 3' terminus of the 16S rRNA.</text>
</comment>
<dbReference type="GO" id="GO:0008270">
    <property type="term" value="F:zinc ion binding"/>
    <property type="evidence" value="ECO:0007669"/>
    <property type="project" value="UniProtKB-UniRule"/>
</dbReference>
<dbReference type="RefSeq" id="WP_191111264.1">
    <property type="nucleotide sequence ID" value="NZ_CP061738.1"/>
</dbReference>
<keyword evidence="7" id="KW-0963">Cytoplasm</keyword>
<keyword evidence="2 7" id="KW-0540">Nuclease</keyword>
<keyword evidence="6 7" id="KW-0862">Zinc</keyword>
<feature type="binding site" evidence="7">
    <location>
        <position position="123"/>
    </location>
    <ligand>
        <name>Zn(2+)</name>
        <dbReference type="ChEBI" id="CHEBI:29105"/>
        <note>catalytic</note>
    </ligand>
</feature>
<keyword evidence="7" id="KW-0698">rRNA processing</keyword>
<proteinExistence type="inferred from homology"/>
<gene>
    <name evidence="7 8" type="primary">ybeY</name>
    <name evidence="8" type="ORF">ID128_01115</name>
</gene>
<keyword evidence="3 7" id="KW-0479">Metal-binding</keyword>
<dbReference type="KEGG" id="wms:ID128_01115"/>
<dbReference type="PANTHER" id="PTHR46986:SF1">
    <property type="entry name" value="ENDORIBONUCLEASE YBEY, CHLOROPLASTIC"/>
    <property type="match status" value="1"/>
</dbReference>
<dbReference type="GO" id="GO:0004222">
    <property type="term" value="F:metalloendopeptidase activity"/>
    <property type="evidence" value="ECO:0007669"/>
    <property type="project" value="InterPro"/>
</dbReference>
<name>A0A7M3U254_9RICK</name>
<feature type="binding site" evidence="7">
    <location>
        <position position="117"/>
    </location>
    <ligand>
        <name>Zn(2+)</name>
        <dbReference type="ChEBI" id="CHEBI:29105"/>
        <note>catalytic</note>
    </ligand>
</feature>
<dbReference type="InterPro" id="IPR002036">
    <property type="entry name" value="YbeY"/>
</dbReference>
<evidence type="ECO:0000256" key="1">
    <source>
        <dbReference type="ARBA" id="ARBA00010875"/>
    </source>
</evidence>
<dbReference type="InterPro" id="IPR023091">
    <property type="entry name" value="MetalPrtase_cat_dom_sf_prd"/>
</dbReference>
<sequence length="150" mass="17259">MLEVNIFDKRWYSIIENPESFILNIINASLKELRIDHYEPSVSIALADDNLLHQLNLKFRKIDKPTNVLSFQCEQLSNECDLGDIAISIDTIKKESSEYLIPIPAHVAHMLVHGLLHLLGYDHQEEDEEIIMRNLESKILISLGYNMCAI</sequence>
<comment type="subcellular location">
    <subcellularLocation>
        <location evidence="7">Cytoplasm</location>
    </subcellularLocation>
</comment>
<protein>
    <recommendedName>
        <fullName evidence="7">Endoribonuclease YbeY</fullName>
        <ecNumber evidence="7">3.1.-.-</ecNumber>
    </recommendedName>
</protein>
<keyword evidence="9" id="KW-1185">Reference proteome</keyword>
<dbReference type="GO" id="GO:0006364">
    <property type="term" value="P:rRNA processing"/>
    <property type="evidence" value="ECO:0007669"/>
    <property type="project" value="UniProtKB-UniRule"/>
</dbReference>
<dbReference type="NCBIfam" id="TIGR00043">
    <property type="entry name" value="rRNA maturation RNase YbeY"/>
    <property type="match status" value="1"/>
</dbReference>
<keyword evidence="5 7" id="KW-0378">Hydrolase</keyword>
<dbReference type="EMBL" id="CP061738">
    <property type="protein sequence ID" value="QOD38489.1"/>
    <property type="molecule type" value="Genomic_DNA"/>
</dbReference>
<dbReference type="PANTHER" id="PTHR46986">
    <property type="entry name" value="ENDORIBONUCLEASE YBEY, CHLOROPLASTIC"/>
    <property type="match status" value="1"/>
</dbReference>
<dbReference type="GO" id="GO:0004521">
    <property type="term" value="F:RNA endonuclease activity"/>
    <property type="evidence" value="ECO:0007669"/>
    <property type="project" value="UniProtKB-UniRule"/>
</dbReference>
<evidence type="ECO:0000256" key="7">
    <source>
        <dbReference type="HAMAP-Rule" id="MF_00009"/>
    </source>
</evidence>
<evidence type="ECO:0000256" key="2">
    <source>
        <dbReference type="ARBA" id="ARBA00022722"/>
    </source>
</evidence>
<dbReference type="SUPFAM" id="SSF55486">
    <property type="entry name" value="Metalloproteases ('zincins'), catalytic domain"/>
    <property type="match status" value="1"/>
</dbReference>
<dbReference type="Gene3D" id="3.40.390.30">
    <property type="entry name" value="Metalloproteases ('zincins'), catalytic domain"/>
    <property type="match status" value="1"/>
</dbReference>
<accession>A0A7M3U254</accession>
<dbReference type="Proteomes" id="UP000516514">
    <property type="component" value="Chromosome"/>
</dbReference>
<comment type="similarity">
    <text evidence="1 7">Belongs to the endoribonuclease YbeY family.</text>
</comment>
<dbReference type="InterPro" id="IPR020549">
    <property type="entry name" value="YbeY_CS"/>
</dbReference>
<evidence type="ECO:0000313" key="8">
    <source>
        <dbReference type="EMBL" id="QOD38489.1"/>
    </source>
</evidence>